<feature type="transmembrane region" description="Helical" evidence="2">
    <location>
        <begin position="105"/>
        <end position="126"/>
    </location>
</feature>
<keyword evidence="2" id="KW-1133">Transmembrane helix</keyword>
<dbReference type="InParanoid" id="F0Y3J5"/>
<evidence type="ECO:0008006" key="5">
    <source>
        <dbReference type="Google" id="ProtNLM"/>
    </source>
</evidence>
<keyword evidence="2" id="KW-0472">Membrane</keyword>
<feature type="region of interest" description="Disordered" evidence="1">
    <location>
        <begin position="1"/>
        <end position="57"/>
    </location>
</feature>
<sequence>MHRRGLARPSSAPGRILHRGAAARGRTSGVSGRRGAPGAPQRGRPLGAGGGLVAGDGRAAPARRRALRAARTLSAASAFSVVSSSLYLWSVLLPGLQESLGCTRASLSGVFSLATCCFTAGTSLGARLFGRTSVPAAVLATSFASALGLVAASRASSLPALALAYAGVFGTASGVAFALNAKFATSPVFAGFAGLATSVIISFRALGAPILSPATRTALAAGGASEALWQLAATIVVFSLPVAALMARTTWDELLGGAEDPPPADAAARARAPADERASLGILWLCLMLGSFPGLLAHGHAGAMVATRGAPAAVGVGAMAAGSLAGRLAAGVFCDATSPRRALIATPLLAAGALGASLLVGGVAPLVVSLGGMGLAFGVNAVAIPLETSTLFGPRGFSKAFGIIFTGWGFAGLTAPVLAGVLFDRTGGYAASVAACAASLVLAAVAAAALPRRRAAE</sequence>
<feature type="transmembrane region" description="Helical" evidence="2">
    <location>
        <begin position="73"/>
        <end position="93"/>
    </location>
</feature>
<keyword evidence="2" id="KW-0812">Transmembrane</keyword>
<dbReference type="RefSeq" id="XP_009034813.1">
    <property type="nucleotide sequence ID" value="XM_009036565.1"/>
</dbReference>
<organism evidence="4">
    <name type="scientific">Aureococcus anophagefferens</name>
    <name type="common">Harmful bloom alga</name>
    <dbReference type="NCBI Taxonomy" id="44056"/>
    <lineage>
        <taxon>Eukaryota</taxon>
        <taxon>Sar</taxon>
        <taxon>Stramenopiles</taxon>
        <taxon>Ochrophyta</taxon>
        <taxon>Pelagophyceae</taxon>
        <taxon>Pelagomonadales</taxon>
        <taxon>Pelagomonadaceae</taxon>
        <taxon>Aureococcus</taxon>
    </lineage>
</organism>
<feature type="compositionally biased region" description="Low complexity" evidence="1">
    <location>
        <begin position="19"/>
        <end position="45"/>
    </location>
</feature>
<evidence type="ECO:0000256" key="2">
    <source>
        <dbReference type="SAM" id="Phobius"/>
    </source>
</evidence>
<dbReference type="Gene3D" id="1.20.1250.20">
    <property type="entry name" value="MFS general substrate transporter like domains"/>
    <property type="match status" value="1"/>
</dbReference>
<reference evidence="3 4" key="1">
    <citation type="journal article" date="2011" name="Proc. Natl. Acad. Sci. U.S.A.">
        <title>Niche of harmful alga Aureococcus anophagefferens revealed through ecogenomics.</title>
        <authorList>
            <person name="Gobler C.J."/>
            <person name="Berry D.L."/>
            <person name="Dyhrman S.T."/>
            <person name="Wilhelm S.W."/>
            <person name="Salamov A."/>
            <person name="Lobanov A.V."/>
            <person name="Zhang Y."/>
            <person name="Collier J.L."/>
            <person name="Wurch L.L."/>
            <person name="Kustka A.B."/>
            <person name="Dill B.D."/>
            <person name="Shah M."/>
            <person name="VerBerkmoes N.C."/>
            <person name="Kuo A."/>
            <person name="Terry A."/>
            <person name="Pangilinan J."/>
            <person name="Lindquist E.A."/>
            <person name="Lucas S."/>
            <person name="Paulsen I.T."/>
            <person name="Hattenrath-Lehmann T.K."/>
            <person name="Talmage S.C."/>
            <person name="Walker E.A."/>
            <person name="Koch F."/>
            <person name="Burson A.M."/>
            <person name="Marcoval M.A."/>
            <person name="Tang Y.Z."/>
            <person name="Lecleir G.R."/>
            <person name="Coyne K.J."/>
            <person name="Berg G.M."/>
            <person name="Bertrand E.M."/>
            <person name="Saito M.A."/>
            <person name="Gladyshev V.N."/>
            <person name="Grigoriev I.V."/>
        </authorList>
    </citation>
    <scope>NUCLEOTIDE SEQUENCE [LARGE SCALE GENOMIC DNA]</scope>
    <source>
        <strain evidence="4">CCMP 1984</strain>
    </source>
</reference>
<evidence type="ECO:0000313" key="3">
    <source>
        <dbReference type="EMBL" id="EGB09960.1"/>
    </source>
</evidence>
<feature type="transmembrane region" description="Helical" evidence="2">
    <location>
        <begin position="133"/>
        <end position="152"/>
    </location>
</feature>
<dbReference type="InterPro" id="IPR050327">
    <property type="entry name" value="Proton-linked_MCT"/>
</dbReference>
<protein>
    <recommendedName>
        <fullName evidence="5">Major facilitator superfamily (MFS) profile domain-containing protein</fullName>
    </recommendedName>
</protein>
<feature type="transmembrane region" description="Helical" evidence="2">
    <location>
        <begin position="278"/>
        <end position="297"/>
    </location>
</feature>
<dbReference type="EMBL" id="GL833124">
    <property type="protein sequence ID" value="EGB09960.1"/>
    <property type="molecule type" value="Genomic_DNA"/>
</dbReference>
<dbReference type="AlphaFoldDB" id="F0Y3J5"/>
<gene>
    <name evidence="3" type="ORF">AURANDRAFT_62445</name>
</gene>
<evidence type="ECO:0000256" key="1">
    <source>
        <dbReference type="SAM" id="MobiDB-lite"/>
    </source>
</evidence>
<feature type="transmembrane region" description="Helical" evidence="2">
    <location>
        <begin position="366"/>
        <end position="388"/>
    </location>
</feature>
<feature type="transmembrane region" description="Helical" evidence="2">
    <location>
        <begin position="309"/>
        <end position="330"/>
    </location>
</feature>
<name>F0Y3J5_AURAN</name>
<feature type="transmembrane region" description="Helical" evidence="2">
    <location>
        <begin position="342"/>
        <end position="360"/>
    </location>
</feature>
<feature type="transmembrane region" description="Helical" evidence="2">
    <location>
        <begin position="400"/>
        <end position="423"/>
    </location>
</feature>
<dbReference type="PANTHER" id="PTHR11360">
    <property type="entry name" value="MONOCARBOXYLATE TRANSPORTER"/>
    <property type="match status" value="1"/>
</dbReference>
<accession>F0Y3J5</accession>
<dbReference type="OrthoDB" id="5667at2759"/>
<feature type="transmembrane region" description="Helical" evidence="2">
    <location>
        <begin position="227"/>
        <end position="247"/>
    </location>
</feature>
<dbReference type="Proteomes" id="UP000002729">
    <property type="component" value="Unassembled WGS sequence"/>
</dbReference>
<evidence type="ECO:0000313" key="4">
    <source>
        <dbReference type="Proteomes" id="UP000002729"/>
    </source>
</evidence>
<dbReference type="GeneID" id="20223902"/>
<feature type="transmembrane region" description="Helical" evidence="2">
    <location>
        <begin position="188"/>
        <end position="207"/>
    </location>
</feature>
<dbReference type="InterPro" id="IPR036259">
    <property type="entry name" value="MFS_trans_sf"/>
</dbReference>
<feature type="transmembrane region" description="Helical" evidence="2">
    <location>
        <begin position="429"/>
        <end position="450"/>
    </location>
</feature>
<dbReference type="KEGG" id="aaf:AURANDRAFT_62445"/>
<proteinExistence type="predicted"/>
<dbReference type="PANTHER" id="PTHR11360:SF304">
    <property type="entry name" value="MFS DOMAIN-CONTAINING PROTEIN"/>
    <property type="match status" value="1"/>
</dbReference>
<keyword evidence="4" id="KW-1185">Reference proteome</keyword>
<dbReference type="SUPFAM" id="SSF103473">
    <property type="entry name" value="MFS general substrate transporter"/>
    <property type="match status" value="1"/>
</dbReference>
<feature type="transmembrane region" description="Helical" evidence="2">
    <location>
        <begin position="158"/>
        <end position="181"/>
    </location>
</feature>